<protein>
    <submittedName>
        <fullName evidence="1">Uncharacterized protein</fullName>
    </submittedName>
</protein>
<gene>
    <name evidence="1" type="ORF">CFBP8129_12880</name>
</gene>
<dbReference type="EMBL" id="LR828253">
    <property type="protein sequence ID" value="CAD0315347.1"/>
    <property type="molecule type" value="Genomic_DNA"/>
</dbReference>
<reference evidence="1" key="1">
    <citation type="submission" date="2020-07" db="EMBL/GenBank/DDBJ databases">
        <authorList>
            <person name="Pothier F. J."/>
        </authorList>
    </citation>
    <scope>NUCLEOTIDE SEQUENCE</scope>
    <source>
        <strain evidence="1">CFBP 8129</strain>
    </source>
</reference>
<dbReference type="EMBL" id="LR828253">
    <property type="protein sequence ID" value="CAD0315338.1"/>
    <property type="molecule type" value="Genomic_DNA"/>
</dbReference>
<evidence type="ECO:0000313" key="1">
    <source>
        <dbReference type="EMBL" id="CAD0315347.1"/>
    </source>
</evidence>
<proteinExistence type="predicted"/>
<name>A0A6V7CEX5_9XANT</name>
<accession>A0A6V7CEX5</accession>
<organism evidence="1">
    <name type="scientific">Xanthomonas hortorum pv. gardneri</name>
    <dbReference type="NCBI Taxonomy" id="2754056"/>
    <lineage>
        <taxon>Bacteria</taxon>
        <taxon>Pseudomonadati</taxon>
        <taxon>Pseudomonadota</taxon>
        <taxon>Gammaproteobacteria</taxon>
        <taxon>Lysobacterales</taxon>
        <taxon>Lysobacteraceae</taxon>
        <taxon>Xanthomonas</taxon>
    </lineage>
</organism>
<dbReference type="AlphaFoldDB" id="A0A6V7CEX5"/>
<sequence>MPNSSYYLMYDLVALIFIQFLKHLPATYM</sequence>